<comment type="caution">
    <text evidence="1">The sequence shown here is derived from an EMBL/GenBank/DDBJ whole genome shotgun (WGS) entry which is preliminary data.</text>
</comment>
<dbReference type="EMBL" id="BSXW01002936">
    <property type="protein sequence ID" value="GMF44404.1"/>
    <property type="molecule type" value="Genomic_DNA"/>
</dbReference>
<evidence type="ECO:0000313" key="2">
    <source>
        <dbReference type="Proteomes" id="UP001165083"/>
    </source>
</evidence>
<sequence>MTDLGHLRYFLGMEIEQDLSAGRVSIRQTKFAKDILEKFGMEKSNPVKTPQDPGLKLTKEMCEGGCKHEETMAKVPYRNAVGCLMYLMVGTRQTVERALQVADVVRALFIRVALRLHHVDIFVK</sequence>
<dbReference type="Proteomes" id="UP001165083">
    <property type="component" value="Unassembled WGS sequence"/>
</dbReference>
<dbReference type="AlphaFoldDB" id="A0A9W6XSB8"/>
<gene>
    <name evidence="1" type="ORF">Plil01_001695800</name>
</gene>
<keyword evidence="2" id="KW-1185">Reference proteome</keyword>
<proteinExistence type="predicted"/>
<reference evidence="1" key="1">
    <citation type="submission" date="2023-04" db="EMBL/GenBank/DDBJ databases">
        <title>Phytophthora lilii NBRC 32176.</title>
        <authorList>
            <person name="Ichikawa N."/>
            <person name="Sato H."/>
            <person name="Tonouchi N."/>
        </authorList>
    </citation>
    <scope>NUCLEOTIDE SEQUENCE</scope>
    <source>
        <strain evidence="1">NBRC 32176</strain>
    </source>
</reference>
<dbReference type="OrthoDB" id="430476at2759"/>
<accession>A0A9W6XSB8</accession>
<evidence type="ECO:0000313" key="1">
    <source>
        <dbReference type="EMBL" id="GMF44404.1"/>
    </source>
</evidence>
<protein>
    <submittedName>
        <fullName evidence="1">Unnamed protein product</fullName>
    </submittedName>
</protein>
<name>A0A9W6XSB8_9STRA</name>
<organism evidence="1 2">
    <name type="scientific">Phytophthora lilii</name>
    <dbReference type="NCBI Taxonomy" id="2077276"/>
    <lineage>
        <taxon>Eukaryota</taxon>
        <taxon>Sar</taxon>
        <taxon>Stramenopiles</taxon>
        <taxon>Oomycota</taxon>
        <taxon>Peronosporomycetes</taxon>
        <taxon>Peronosporales</taxon>
        <taxon>Peronosporaceae</taxon>
        <taxon>Phytophthora</taxon>
    </lineage>
</organism>